<dbReference type="Proteomes" id="UP000518266">
    <property type="component" value="Unassembled WGS sequence"/>
</dbReference>
<comment type="caution">
    <text evidence="2">The sequence shown here is derived from an EMBL/GenBank/DDBJ whole genome shotgun (WGS) entry which is preliminary data.</text>
</comment>
<organism evidence="2 3">
    <name type="scientific">Dissostichus mawsoni</name>
    <name type="common">Antarctic cod</name>
    <dbReference type="NCBI Taxonomy" id="36200"/>
    <lineage>
        <taxon>Eukaryota</taxon>
        <taxon>Metazoa</taxon>
        <taxon>Chordata</taxon>
        <taxon>Craniata</taxon>
        <taxon>Vertebrata</taxon>
        <taxon>Euteleostomi</taxon>
        <taxon>Actinopterygii</taxon>
        <taxon>Neopterygii</taxon>
        <taxon>Teleostei</taxon>
        <taxon>Neoteleostei</taxon>
        <taxon>Acanthomorphata</taxon>
        <taxon>Eupercaria</taxon>
        <taxon>Perciformes</taxon>
        <taxon>Notothenioidei</taxon>
        <taxon>Nototheniidae</taxon>
        <taxon>Dissostichus</taxon>
    </lineage>
</organism>
<accession>A0A7J5XFW9</accession>
<evidence type="ECO:0000256" key="1">
    <source>
        <dbReference type="SAM" id="MobiDB-lite"/>
    </source>
</evidence>
<reference evidence="2 3" key="1">
    <citation type="submission" date="2020-03" db="EMBL/GenBank/DDBJ databases">
        <title>Dissostichus mawsoni Genome sequencing and assembly.</title>
        <authorList>
            <person name="Park H."/>
        </authorList>
    </citation>
    <scope>NUCLEOTIDE SEQUENCE [LARGE SCALE GENOMIC DNA]</scope>
    <source>
        <strain evidence="2">DM0001</strain>
        <tissue evidence="2">Muscle</tissue>
    </source>
</reference>
<protein>
    <submittedName>
        <fullName evidence="2">Uncharacterized protein</fullName>
    </submittedName>
</protein>
<sequence>MQGKKSLRKAGRDSNIDKTTLQRFIKKKEKGESPEDERSDPGNTDLNVGDFVLVNFATKHRSLRYVGMVEKVEDDEILTQFLRRIQGNKKQWERPTFAIKENDVAHVPKGDVVKKLPQPNRPGGTTRREQLFTFPWLECRVGLVIEYEADVLIQVGLACVLSPRLF</sequence>
<keyword evidence="3" id="KW-1185">Reference proteome</keyword>
<evidence type="ECO:0000313" key="3">
    <source>
        <dbReference type="Proteomes" id="UP000518266"/>
    </source>
</evidence>
<feature type="region of interest" description="Disordered" evidence="1">
    <location>
        <begin position="1"/>
        <end position="44"/>
    </location>
</feature>
<proteinExistence type="predicted"/>
<evidence type="ECO:0000313" key="2">
    <source>
        <dbReference type="EMBL" id="KAF3835497.1"/>
    </source>
</evidence>
<dbReference type="OrthoDB" id="4327074at2759"/>
<name>A0A7J5XFW9_DISMA</name>
<dbReference type="EMBL" id="JAAKFY010000025">
    <property type="protein sequence ID" value="KAF3835497.1"/>
    <property type="molecule type" value="Genomic_DNA"/>
</dbReference>
<dbReference type="AlphaFoldDB" id="A0A7J5XFW9"/>
<gene>
    <name evidence="2" type="ORF">F7725_028055</name>
</gene>